<protein>
    <submittedName>
        <fullName evidence="2">Uncharacterized protein</fullName>
    </submittedName>
</protein>
<dbReference type="Proteomes" id="UP001457282">
    <property type="component" value="Unassembled WGS sequence"/>
</dbReference>
<proteinExistence type="predicted"/>
<sequence length="90" mass="10086">MNRCHTSPSPTYPKPQIPLSTSSNPGLPRNQLIQLLLVLLDSADNVDQHHQMNWRRRMATLVESSALEPSKTRFSSRRVPRLLVGLGSAL</sequence>
<evidence type="ECO:0000256" key="1">
    <source>
        <dbReference type="SAM" id="MobiDB-lite"/>
    </source>
</evidence>
<evidence type="ECO:0000313" key="2">
    <source>
        <dbReference type="EMBL" id="KAK9944279.1"/>
    </source>
</evidence>
<dbReference type="AlphaFoldDB" id="A0AAW1Y7U4"/>
<comment type="caution">
    <text evidence="2">The sequence shown here is derived from an EMBL/GenBank/DDBJ whole genome shotgun (WGS) entry which is preliminary data.</text>
</comment>
<organism evidence="2 3">
    <name type="scientific">Rubus argutus</name>
    <name type="common">Southern blackberry</name>
    <dbReference type="NCBI Taxonomy" id="59490"/>
    <lineage>
        <taxon>Eukaryota</taxon>
        <taxon>Viridiplantae</taxon>
        <taxon>Streptophyta</taxon>
        <taxon>Embryophyta</taxon>
        <taxon>Tracheophyta</taxon>
        <taxon>Spermatophyta</taxon>
        <taxon>Magnoliopsida</taxon>
        <taxon>eudicotyledons</taxon>
        <taxon>Gunneridae</taxon>
        <taxon>Pentapetalae</taxon>
        <taxon>rosids</taxon>
        <taxon>fabids</taxon>
        <taxon>Rosales</taxon>
        <taxon>Rosaceae</taxon>
        <taxon>Rosoideae</taxon>
        <taxon>Rosoideae incertae sedis</taxon>
        <taxon>Rubus</taxon>
    </lineage>
</organism>
<keyword evidence="3" id="KW-1185">Reference proteome</keyword>
<reference evidence="2 3" key="1">
    <citation type="journal article" date="2023" name="G3 (Bethesda)">
        <title>A chromosome-length genome assembly and annotation of blackberry (Rubus argutus, cv. 'Hillquist').</title>
        <authorList>
            <person name="Bruna T."/>
            <person name="Aryal R."/>
            <person name="Dudchenko O."/>
            <person name="Sargent D.J."/>
            <person name="Mead D."/>
            <person name="Buti M."/>
            <person name="Cavallini A."/>
            <person name="Hytonen T."/>
            <person name="Andres J."/>
            <person name="Pham M."/>
            <person name="Weisz D."/>
            <person name="Mascagni F."/>
            <person name="Usai G."/>
            <person name="Natali L."/>
            <person name="Bassil N."/>
            <person name="Fernandez G.E."/>
            <person name="Lomsadze A."/>
            <person name="Armour M."/>
            <person name="Olukolu B."/>
            <person name="Poorten T."/>
            <person name="Britton C."/>
            <person name="Davik J."/>
            <person name="Ashrafi H."/>
            <person name="Aiden E.L."/>
            <person name="Borodovsky M."/>
            <person name="Worthington M."/>
        </authorList>
    </citation>
    <scope>NUCLEOTIDE SEQUENCE [LARGE SCALE GENOMIC DNA]</scope>
    <source>
        <strain evidence="2">PI 553951</strain>
    </source>
</reference>
<accession>A0AAW1Y7U4</accession>
<evidence type="ECO:0000313" key="3">
    <source>
        <dbReference type="Proteomes" id="UP001457282"/>
    </source>
</evidence>
<name>A0AAW1Y7U4_RUBAR</name>
<dbReference type="EMBL" id="JBEDUW010000002">
    <property type="protein sequence ID" value="KAK9944279.1"/>
    <property type="molecule type" value="Genomic_DNA"/>
</dbReference>
<feature type="region of interest" description="Disordered" evidence="1">
    <location>
        <begin position="1"/>
        <end position="25"/>
    </location>
</feature>
<gene>
    <name evidence="2" type="ORF">M0R45_009853</name>
</gene>